<protein>
    <recommendedName>
        <fullName evidence="4">Mur ligase C-terminal domain-containing protein</fullName>
    </recommendedName>
</protein>
<keyword evidence="2" id="KW-0547">Nucleotide-binding</keyword>
<evidence type="ECO:0000256" key="2">
    <source>
        <dbReference type="ARBA" id="ARBA00022741"/>
    </source>
</evidence>
<dbReference type="SUPFAM" id="SSF53244">
    <property type="entry name" value="MurD-like peptide ligases, peptide-binding domain"/>
    <property type="match status" value="1"/>
</dbReference>
<keyword evidence="3" id="KW-0067">ATP-binding</keyword>
<dbReference type="InterPro" id="IPR036565">
    <property type="entry name" value="Mur-like_cat_sf"/>
</dbReference>
<dbReference type="InterPro" id="IPR036615">
    <property type="entry name" value="Mur_ligase_C_dom_sf"/>
</dbReference>
<dbReference type="STRING" id="1798497.A3D71_03780"/>
<name>A0A1F6DXY5_9BACT</name>
<evidence type="ECO:0000313" key="6">
    <source>
        <dbReference type="Proteomes" id="UP000177652"/>
    </source>
</evidence>
<dbReference type="Pfam" id="PF02875">
    <property type="entry name" value="Mur_ligase_C"/>
    <property type="match status" value="1"/>
</dbReference>
<dbReference type="GO" id="GO:0016881">
    <property type="term" value="F:acid-amino acid ligase activity"/>
    <property type="evidence" value="ECO:0007669"/>
    <property type="project" value="InterPro"/>
</dbReference>
<comment type="caution">
    <text evidence="5">The sequence shown here is derived from an EMBL/GenBank/DDBJ whole genome shotgun (WGS) entry which is preliminary data.</text>
</comment>
<proteinExistence type="predicted"/>
<dbReference type="AlphaFoldDB" id="A0A1F6DXY5"/>
<feature type="domain" description="Mur ligase C-terminal" evidence="4">
    <location>
        <begin position="261"/>
        <end position="386"/>
    </location>
</feature>
<dbReference type="EMBL" id="MFLK01000015">
    <property type="protein sequence ID" value="OGG66285.1"/>
    <property type="molecule type" value="Genomic_DNA"/>
</dbReference>
<reference evidence="5 6" key="1">
    <citation type="journal article" date="2016" name="Nat. Commun.">
        <title>Thousands of microbial genomes shed light on interconnected biogeochemical processes in an aquifer system.</title>
        <authorList>
            <person name="Anantharaman K."/>
            <person name="Brown C.T."/>
            <person name="Hug L.A."/>
            <person name="Sharon I."/>
            <person name="Castelle C.J."/>
            <person name="Probst A.J."/>
            <person name="Thomas B.C."/>
            <person name="Singh A."/>
            <person name="Wilkins M.J."/>
            <person name="Karaoz U."/>
            <person name="Brodie E.L."/>
            <person name="Williams K.H."/>
            <person name="Hubbard S.S."/>
            <person name="Banfield J.F."/>
        </authorList>
    </citation>
    <scope>NUCLEOTIDE SEQUENCE [LARGE SCALE GENOMIC DNA]</scope>
</reference>
<keyword evidence="1" id="KW-0436">Ligase</keyword>
<evidence type="ECO:0000313" key="5">
    <source>
        <dbReference type="EMBL" id="OGG66285.1"/>
    </source>
</evidence>
<dbReference type="InterPro" id="IPR051046">
    <property type="entry name" value="MurCDEF_CellWall_CoF430Synth"/>
</dbReference>
<dbReference type="SUPFAM" id="SSF53623">
    <property type="entry name" value="MurD-like peptide ligases, catalytic domain"/>
    <property type="match status" value="1"/>
</dbReference>
<evidence type="ECO:0000259" key="4">
    <source>
        <dbReference type="Pfam" id="PF02875"/>
    </source>
</evidence>
<dbReference type="PANTHER" id="PTHR43024:SF1">
    <property type="entry name" value="UDP-N-ACETYLMURAMOYL-TRIPEPTIDE--D-ALANYL-D-ALANINE LIGASE"/>
    <property type="match status" value="1"/>
</dbReference>
<gene>
    <name evidence="5" type="ORF">A3D71_03780</name>
</gene>
<dbReference type="GO" id="GO:0005524">
    <property type="term" value="F:ATP binding"/>
    <property type="evidence" value="ECO:0007669"/>
    <property type="project" value="UniProtKB-KW"/>
</dbReference>
<evidence type="ECO:0000256" key="3">
    <source>
        <dbReference type="ARBA" id="ARBA00022840"/>
    </source>
</evidence>
<sequence>MVQQIKTALHFTVARYFRFFARIRLRRWDPHVVLITGSNGKTVCLHLTEAQIGASARYSHHANSAFGVPFDILGLKRSSFSLVEWIWLAFAAPLVAWKKPYDEKIYVVEVDGDRPGEGDFLGSLLRPEVSVCLSVARTHSMLFEKTVNNGPFRSIDEAIAYEFGGFIEHTTRLAIVNADSPLITRQLHRTRAKVHEMKEEELLVSHAVSTSGSEFNIGGIAYRTPFLLPRETFYAIAASVKIADYFGVQPGDLSGLTMPPGRSSLFRGIKNTTIVDSSYNANVDSVAAIVRMAEKLPGEKWLVLGDLTEQGGFEKEEHERLAQILNTIDLTRIIMVGPRMRAYTKPALDAAGFGGVTESFINPKEALQYLASEIRGGEIIVFKGARFLEGIIENLLLDEDDAAKLCRREKVWEKRRKNFGL</sequence>
<evidence type="ECO:0000256" key="1">
    <source>
        <dbReference type="ARBA" id="ARBA00022598"/>
    </source>
</evidence>
<organism evidence="5 6">
    <name type="scientific">Candidatus Kaiserbacteria bacterium RIFCSPHIGHO2_02_FULL_55_20</name>
    <dbReference type="NCBI Taxonomy" id="1798497"/>
    <lineage>
        <taxon>Bacteria</taxon>
        <taxon>Candidatus Kaiseribacteriota</taxon>
    </lineage>
</organism>
<dbReference type="InterPro" id="IPR004101">
    <property type="entry name" value="Mur_ligase_C"/>
</dbReference>
<dbReference type="Gene3D" id="3.90.190.20">
    <property type="entry name" value="Mur ligase, C-terminal domain"/>
    <property type="match status" value="1"/>
</dbReference>
<dbReference type="PANTHER" id="PTHR43024">
    <property type="entry name" value="UDP-N-ACETYLMURAMOYL-TRIPEPTIDE--D-ALANYL-D-ALANINE LIGASE"/>
    <property type="match status" value="1"/>
</dbReference>
<dbReference type="Proteomes" id="UP000177652">
    <property type="component" value="Unassembled WGS sequence"/>
</dbReference>
<dbReference type="Gene3D" id="3.40.1190.10">
    <property type="entry name" value="Mur-like, catalytic domain"/>
    <property type="match status" value="1"/>
</dbReference>
<accession>A0A1F6DXY5</accession>